<dbReference type="PANTHER" id="PTHR37162:SF1">
    <property type="entry name" value="BED-TYPE DOMAIN-CONTAINING PROTEIN"/>
    <property type="match status" value="1"/>
</dbReference>
<feature type="region of interest" description="Disordered" evidence="1">
    <location>
        <begin position="1230"/>
        <end position="1252"/>
    </location>
</feature>
<dbReference type="InterPro" id="IPR038765">
    <property type="entry name" value="Papain-like_cys_pep_sf"/>
</dbReference>
<dbReference type="Proteomes" id="UP001627154">
    <property type="component" value="Unassembled WGS sequence"/>
</dbReference>
<gene>
    <name evidence="2" type="ORF">TKK_020698</name>
</gene>
<comment type="caution">
    <text evidence="2">The sequence shown here is derived from an EMBL/GenBank/DDBJ whole genome shotgun (WGS) entry which is preliminary data.</text>
</comment>
<evidence type="ECO:0008006" key="4">
    <source>
        <dbReference type="Google" id="ProtNLM"/>
    </source>
</evidence>
<keyword evidence="3" id="KW-1185">Reference proteome</keyword>
<feature type="compositionally biased region" description="Low complexity" evidence="1">
    <location>
        <begin position="1241"/>
        <end position="1252"/>
    </location>
</feature>
<dbReference type="EMBL" id="JBJJXI010000197">
    <property type="protein sequence ID" value="KAL3383427.1"/>
    <property type="molecule type" value="Genomic_DNA"/>
</dbReference>
<proteinExistence type="predicted"/>
<dbReference type="PANTHER" id="PTHR37162">
    <property type="entry name" value="HAT FAMILY DIMERISATION DOMAINCONTAINING PROTEIN-RELATED"/>
    <property type="match status" value="1"/>
</dbReference>
<protein>
    <recommendedName>
        <fullName evidence="4">Ubiquitin-like protease family profile domain-containing protein</fullName>
    </recommendedName>
</protein>
<name>A0ABD2VSQ4_9HYME</name>
<dbReference type="SUPFAM" id="SSF54001">
    <property type="entry name" value="Cysteine proteinases"/>
    <property type="match status" value="1"/>
</dbReference>
<sequence>MSKRKYSSNWENKENFLGWLQKTANGLPMCKWCDRKFKTNYSFTLFRHTKTEKHRQFFKQYLANENAKNFIEPEQARPVDNSNSDISIVTNSNLPQIKQINICDEDVGELDHNYGQTSSTETEPEQANKRGQTEPEQARPVDNSNSDNSIITISNLPQKLQRKYNPVWENDEILHDWLKRGDNGFPLCTVCDKPFGVNHLYTLHRHATTENHKKNLLKLHHDIIFKQFNIIDKNDHENHDENHLKDSNISLCAEKNNEPAQSSLIDLNKDIPMIESQRDSNECLTNANLNVADDSRECKKTKKVKHIYSERCRLKWSEKHSWINFNENNPEQVFCVICKISISAHPSVIDKHDDSFSHNLKSGNFDKLRDDIRFKKMVLEINLVAMFVEQDSSFLSAEKMTKFLKKSIPDSETLQNVHLDRKKSAKISTNVIAPAYRNQLIEIARCLSQVKNGEYKESLLDLVPTYDGDEHNIADAETIFNKVISVFTEAYIPLENFFSFVLDTCSVMTGKYKGVGTRLKELIPGIKIVKCGCHIQHLCAHDAIKELDAEFATIPNLVYNFISSSAKKMSKWEVLQIMSKLTPIKPEVNKSDLEGDALKQLNEHNILMYLNNPYNKVMHLFIISIYFKLYILNINMQFTKPNIPEEMDSIRALYKELLNLYMNEEYIRETELSEIDPMNENLFKPLENIKINNEIEHACKTLLKSEKDLDRFKKEIRDFLKVLCDAFKDRYNFDDDCFTARKAFYPSNALSRLFHNQCQNLNHLIDQCPALIKDDKDVELINNQWNLLLETNIDDFIITQNDPVAFWISLEKYQNSSRTENINNYNDLENNNDYPFSRLSAFALDFMCLPESNALSERIWSKYKKEKGDRRGRLCDATMRGILLTASCVKDSNGLANFESSKEMIVCMLTNLNDPIADVRKIKDINEYMDEPLSEEYLKKCAVVEENYKAFKKNSRLNALFCYHEEEPINETFANEPISVDNPMIIEEQSAEQNQNDFEVEDLFIKKNNNILEINKNMITQFMASLKSAPSDIEKVIEETRKNYRKKDIFIPENKSALLKKQYYVGIFNAHFENYQVHLLVESFQTLVGEEWLDDNVVNAVECSIEKSWLWATFIPTTHSNLFFADEWEVEPSKDWPMFTRDFGIKHLIIIPYVHNGHWRIFMINLKNYTFTVIYLYDKKKKELMYQINWVQSRFERFLELCKKLGFRQSWTSVQWTIEFFEKRDRPFQASTDGSNCDNDSASSSSQSSISRGFSPLMSPIPSYNSNHRVYDSVQQYQNGRASNGGQLIVSERRGD</sequence>
<evidence type="ECO:0000313" key="2">
    <source>
        <dbReference type="EMBL" id="KAL3383427.1"/>
    </source>
</evidence>
<organism evidence="2 3">
    <name type="scientific">Trichogramma kaykai</name>
    <dbReference type="NCBI Taxonomy" id="54128"/>
    <lineage>
        <taxon>Eukaryota</taxon>
        <taxon>Metazoa</taxon>
        <taxon>Ecdysozoa</taxon>
        <taxon>Arthropoda</taxon>
        <taxon>Hexapoda</taxon>
        <taxon>Insecta</taxon>
        <taxon>Pterygota</taxon>
        <taxon>Neoptera</taxon>
        <taxon>Endopterygota</taxon>
        <taxon>Hymenoptera</taxon>
        <taxon>Apocrita</taxon>
        <taxon>Proctotrupomorpha</taxon>
        <taxon>Chalcidoidea</taxon>
        <taxon>Trichogrammatidae</taxon>
        <taxon>Trichogramma</taxon>
    </lineage>
</organism>
<dbReference type="Gene3D" id="3.40.395.10">
    <property type="entry name" value="Adenoviral Proteinase, Chain A"/>
    <property type="match status" value="1"/>
</dbReference>
<feature type="region of interest" description="Disordered" evidence="1">
    <location>
        <begin position="1276"/>
        <end position="1296"/>
    </location>
</feature>
<reference evidence="2 3" key="1">
    <citation type="journal article" date="2024" name="bioRxiv">
        <title>A reference genome for Trichogramma kaykai: A tiny desert-dwelling parasitoid wasp with competing sex-ratio distorters.</title>
        <authorList>
            <person name="Culotta J."/>
            <person name="Lindsey A.R."/>
        </authorList>
    </citation>
    <scope>NUCLEOTIDE SEQUENCE [LARGE SCALE GENOMIC DNA]</scope>
    <source>
        <strain evidence="2 3">KSX58</strain>
    </source>
</reference>
<evidence type="ECO:0000313" key="3">
    <source>
        <dbReference type="Proteomes" id="UP001627154"/>
    </source>
</evidence>
<feature type="compositionally biased region" description="Polar residues" evidence="1">
    <location>
        <begin position="1276"/>
        <end position="1286"/>
    </location>
</feature>
<evidence type="ECO:0000256" key="1">
    <source>
        <dbReference type="SAM" id="MobiDB-lite"/>
    </source>
</evidence>
<feature type="region of interest" description="Disordered" evidence="1">
    <location>
        <begin position="111"/>
        <end position="150"/>
    </location>
</feature>
<accession>A0ABD2VSQ4</accession>
<feature type="compositionally biased region" description="Polar residues" evidence="1">
    <location>
        <begin position="1230"/>
        <end position="1240"/>
    </location>
</feature>
<feature type="compositionally biased region" description="Basic and acidic residues" evidence="1">
    <location>
        <begin position="126"/>
        <end position="139"/>
    </location>
</feature>